<dbReference type="PROSITE" id="PS00313">
    <property type="entry name" value="SVP_I"/>
    <property type="match status" value="2"/>
</dbReference>
<evidence type="ECO:0000256" key="7">
    <source>
        <dbReference type="SAM" id="SignalP"/>
    </source>
</evidence>
<dbReference type="InterPro" id="IPR036645">
    <property type="entry name" value="Elafin-like_sf"/>
</dbReference>
<organism evidence="9 10">
    <name type="scientific">Cebus imitator</name>
    <name type="common">Panamanian white-faced capuchin</name>
    <name type="synonym">Cebus capucinus imitator</name>
    <dbReference type="NCBI Taxonomy" id="2715852"/>
    <lineage>
        <taxon>Eukaryota</taxon>
        <taxon>Metazoa</taxon>
        <taxon>Chordata</taxon>
        <taxon>Craniata</taxon>
        <taxon>Vertebrata</taxon>
        <taxon>Euteleostomi</taxon>
        <taxon>Mammalia</taxon>
        <taxon>Eutheria</taxon>
        <taxon>Euarchontoglires</taxon>
        <taxon>Primates</taxon>
        <taxon>Haplorrhini</taxon>
        <taxon>Platyrrhini</taxon>
        <taxon>Cebidae</taxon>
        <taxon>Cebinae</taxon>
        <taxon>Cebus</taxon>
    </lineage>
</organism>
<evidence type="ECO:0000256" key="3">
    <source>
        <dbReference type="ARBA" id="ARBA00022737"/>
    </source>
</evidence>
<evidence type="ECO:0000259" key="8">
    <source>
        <dbReference type="PROSITE" id="PS51390"/>
    </source>
</evidence>
<feature type="chain" id="PRO_5014442147" evidence="7">
    <location>
        <begin position="23"/>
        <end position="119"/>
    </location>
</feature>
<evidence type="ECO:0000256" key="4">
    <source>
        <dbReference type="ARBA" id="ARBA00022900"/>
    </source>
</evidence>
<dbReference type="Pfam" id="PF10511">
    <property type="entry name" value="Cementoin"/>
    <property type="match status" value="1"/>
</dbReference>
<dbReference type="Pfam" id="PF00095">
    <property type="entry name" value="WAP"/>
    <property type="match status" value="1"/>
</dbReference>
<dbReference type="InterPro" id="IPR008197">
    <property type="entry name" value="WAP_dom"/>
</dbReference>
<dbReference type="GeneID" id="108313008"/>
<dbReference type="Gene3D" id="4.10.75.10">
    <property type="entry name" value="Elafin-like"/>
    <property type="match status" value="1"/>
</dbReference>
<evidence type="ECO:0000256" key="5">
    <source>
        <dbReference type="ARBA" id="ARBA00023157"/>
    </source>
</evidence>
<dbReference type="SUPFAM" id="SSF57256">
    <property type="entry name" value="Elafin-like"/>
    <property type="match status" value="1"/>
</dbReference>
<dbReference type="GO" id="GO:0030280">
    <property type="term" value="F:structural constituent of skin epidermis"/>
    <property type="evidence" value="ECO:0007669"/>
    <property type="project" value="Ensembl"/>
</dbReference>
<keyword evidence="10" id="KW-1185">Reference proteome</keyword>
<evidence type="ECO:0000256" key="2">
    <source>
        <dbReference type="ARBA" id="ARBA00022729"/>
    </source>
</evidence>
<dbReference type="GO" id="GO:0007620">
    <property type="term" value="P:copulation"/>
    <property type="evidence" value="ECO:0007669"/>
    <property type="project" value="InterPro"/>
</dbReference>
<evidence type="ECO:0000313" key="9">
    <source>
        <dbReference type="Ensembl" id="ENSCCAP00000034098.1"/>
    </source>
</evidence>
<dbReference type="GO" id="GO:0004867">
    <property type="term" value="F:serine-type endopeptidase inhibitor activity"/>
    <property type="evidence" value="ECO:0007669"/>
    <property type="project" value="UniProtKB-KW"/>
</dbReference>
<dbReference type="CDD" id="cd00199">
    <property type="entry name" value="WAP"/>
    <property type="match status" value="1"/>
</dbReference>
<dbReference type="GO" id="GO:0005615">
    <property type="term" value="C:extracellular space"/>
    <property type="evidence" value="ECO:0007669"/>
    <property type="project" value="TreeGrafter"/>
</dbReference>
<keyword evidence="2 7" id="KW-0732">Signal</keyword>
<evidence type="ECO:0000313" key="10">
    <source>
        <dbReference type="Proteomes" id="UP000233040"/>
    </source>
</evidence>
<dbReference type="PRINTS" id="PR00003">
    <property type="entry name" value="4DISULPHCORE"/>
</dbReference>
<reference evidence="9" key="2">
    <citation type="submission" date="2025-09" db="UniProtKB">
        <authorList>
            <consortium name="Ensembl"/>
        </authorList>
    </citation>
    <scope>IDENTIFICATION</scope>
</reference>
<keyword evidence="3" id="KW-0677">Repeat</keyword>
<feature type="signal peptide" evidence="7">
    <location>
        <begin position="1"/>
        <end position="22"/>
    </location>
</feature>
<gene>
    <name evidence="9" type="primary">PI3</name>
</gene>
<dbReference type="PROSITE" id="PS51390">
    <property type="entry name" value="WAP"/>
    <property type="match status" value="1"/>
</dbReference>
<dbReference type="Ensembl" id="ENSCCAT00000051870.1">
    <property type="protein sequence ID" value="ENSCCAP00000034098.1"/>
    <property type="gene ID" value="ENSCCAG00000035041.1"/>
</dbReference>
<evidence type="ECO:0000256" key="6">
    <source>
        <dbReference type="SAM" id="MobiDB-lite"/>
    </source>
</evidence>
<dbReference type="FunFam" id="4.10.75.10:FF:000001">
    <property type="entry name" value="Anosmin 1"/>
    <property type="match status" value="1"/>
</dbReference>
<dbReference type="PANTHER" id="PTHR19441:SF30">
    <property type="entry name" value="ELAFIN"/>
    <property type="match status" value="1"/>
</dbReference>
<dbReference type="GO" id="GO:0019731">
    <property type="term" value="P:antibacterial humoral response"/>
    <property type="evidence" value="ECO:0007669"/>
    <property type="project" value="TreeGrafter"/>
</dbReference>
<keyword evidence="4" id="KW-0722">Serine protease inhibitor</keyword>
<dbReference type="CTD" id="5266"/>
<accession>A0A2K5S127</accession>
<proteinExistence type="predicted"/>
<dbReference type="RefSeq" id="XP_017396691.1">
    <property type="nucleotide sequence ID" value="XM_017541202.2"/>
</dbReference>
<keyword evidence="5" id="KW-1015">Disulfide bond</keyword>
<protein>
    <submittedName>
        <fullName evidence="9">Peptidase inhibitor 3</fullName>
    </submittedName>
</protein>
<dbReference type="Proteomes" id="UP000233040">
    <property type="component" value="Unassembled WGS sequence"/>
</dbReference>
<evidence type="ECO:0000256" key="1">
    <source>
        <dbReference type="ARBA" id="ARBA00022690"/>
    </source>
</evidence>
<dbReference type="InterPro" id="IPR002098">
    <property type="entry name" value="SVP_I"/>
</dbReference>
<reference evidence="9" key="1">
    <citation type="submission" date="2025-08" db="UniProtKB">
        <authorList>
            <consortium name="Ensembl"/>
        </authorList>
    </citation>
    <scope>IDENTIFICATION</scope>
</reference>
<feature type="domain" description="WAP" evidence="8">
    <location>
        <begin position="71"/>
        <end position="119"/>
    </location>
</feature>
<feature type="region of interest" description="Disordered" evidence="6">
    <location>
        <begin position="56"/>
        <end position="77"/>
    </location>
</feature>
<dbReference type="PANTHER" id="PTHR19441">
    <property type="entry name" value="WHEY ACDIC PROTEIN WAP"/>
    <property type="match status" value="1"/>
</dbReference>
<dbReference type="GO" id="GO:0045087">
    <property type="term" value="P:innate immune response"/>
    <property type="evidence" value="ECO:0007669"/>
    <property type="project" value="TreeGrafter"/>
</dbReference>
<dbReference type="OMA" id="QCAMLNP"/>
<dbReference type="AlphaFoldDB" id="A0A2K5S127"/>
<dbReference type="STRING" id="9516.ENSCCAP00000034098"/>
<dbReference type="InterPro" id="IPR050514">
    <property type="entry name" value="WAP_four-disulfide_core"/>
</dbReference>
<dbReference type="KEGG" id="cimi:108313008"/>
<dbReference type="GO" id="GO:0001533">
    <property type="term" value="C:cornified envelope"/>
    <property type="evidence" value="ECO:0007669"/>
    <property type="project" value="Ensembl"/>
</dbReference>
<keyword evidence="1" id="KW-0646">Protease inhibitor</keyword>
<dbReference type="SMART" id="SM00217">
    <property type="entry name" value="WAP"/>
    <property type="match status" value="1"/>
</dbReference>
<dbReference type="InterPro" id="IPR019541">
    <property type="entry name" value="Trappin_transglut-bd_rpt"/>
</dbReference>
<name>A0A2K5S127_CEBIM</name>
<sequence length="119" mass="12440">MRASSFLITVVLLIAGMLVVEAAVMGVPVKVQDTVKGQDPVLVNGQDPVKGQISVKGQDRVKGQGPVKGQASTKSGSCPKTLIRCAMLNPPNRCLKDTDCPGIRKCCEGSCGMACLDPQ</sequence>
<dbReference type="GeneTree" id="ENSGT00530000064218"/>